<keyword evidence="2" id="KW-1185">Reference proteome</keyword>
<dbReference type="KEGG" id="fax:FUAX_00080"/>
<dbReference type="EMBL" id="AP025314">
    <property type="protein sequence ID" value="BDD07576.1"/>
    <property type="molecule type" value="Genomic_DNA"/>
</dbReference>
<accession>A0AAU9CFS1</accession>
<protein>
    <submittedName>
        <fullName evidence="1">Uncharacterized protein</fullName>
    </submittedName>
</protein>
<reference evidence="1 2" key="1">
    <citation type="submission" date="2021-12" db="EMBL/GenBank/DDBJ databases">
        <title>Genome sequencing of bacteria with rrn-lacking chromosome and rrn-plasmid.</title>
        <authorList>
            <person name="Anda M."/>
            <person name="Iwasaki W."/>
        </authorList>
    </citation>
    <scope>NUCLEOTIDE SEQUENCE [LARGE SCALE GENOMIC DNA]</scope>
    <source>
        <strain evidence="1 2">DSM 100852</strain>
    </source>
</reference>
<organism evidence="1 2">
    <name type="scientific">Fulvitalea axinellae</name>
    <dbReference type="NCBI Taxonomy" id="1182444"/>
    <lineage>
        <taxon>Bacteria</taxon>
        <taxon>Pseudomonadati</taxon>
        <taxon>Bacteroidota</taxon>
        <taxon>Cytophagia</taxon>
        <taxon>Cytophagales</taxon>
        <taxon>Persicobacteraceae</taxon>
        <taxon>Fulvitalea</taxon>
    </lineage>
</organism>
<dbReference type="Proteomes" id="UP001348817">
    <property type="component" value="Chromosome"/>
</dbReference>
<evidence type="ECO:0000313" key="2">
    <source>
        <dbReference type="Proteomes" id="UP001348817"/>
    </source>
</evidence>
<gene>
    <name evidence="1" type="ORF">FUAX_00080</name>
</gene>
<proteinExistence type="predicted"/>
<evidence type="ECO:0000313" key="1">
    <source>
        <dbReference type="EMBL" id="BDD07576.1"/>
    </source>
</evidence>
<sequence>MIWVKFYGKGKSFFTIYPYQSIHKNLRTRFNACLAMITQNKVTDYKKYPLVLRKRKALTKSKRLEFFIKKHFSYNHPKATGGHRP</sequence>
<dbReference type="AlphaFoldDB" id="A0AAU9CFS1"/>
<name>A0AAU9CFS1_9BACT</name>